<dbReference type="Proteomes" id="UP000501812">
    <property type="component" value="Chromosome"/>
</dbReference>
<keyword evidence="5 9" id="KW-1133">Transmembrane helix</keyword>
<evidence type="ECO:0000256" key="9">
    <source>
        <dbReference type="SAM" id="Phobius"/>
    </source>
</evidence>
<feature type="coiled-coil region" evidence="7">
    <location>
        <begin position="413"/>
        <end position="477"/>
    </location>
</feature>
<protein>
    <submittedName>
        <fullName evidence="11">Intermembrane transport protein PqiB</fullName>
    </submittedName>
</protein>
<dbReference type="NCBIfam" id="NF008070">
    <property type="entry name" value="PRK10807.1"/>
    <property type="match status" value="1"/>
</dbReference>
<proteinExistence type="predicted"/>
<dbReference type="Pfam" id="PF02470">
    <property type="entry name" value="MlaD"/>
    <property type="match status" value="3"/>
</dbReference>
<keyword evidence="4 9" id="KW-0812">Transmembrane</keyword>
<evidence type="ECO:0000256" key="6">
    <source>
        <dbReference type="ARBA" id="ARBA00023136"/>
    </source>
</evidence>
<dbReference type="GO" id="GO:0005886">
    <property type="term" value="C:plasma membrane"/>
    <property type="evidence" value="ECO:0007669"/>
    <property type="project" value="UniProtKB-SubCell"/>
</dbReference>
<dbReference type="KEGG" id="luo:HHL09_20740"/>
<feature type="region of interest" description="Disordered" evidence="8">
    <location>
        <begin position="532"/>
        <end position="552"/>
    </location>
</feature>
<name>A0A858RNV8_9BACT</name>
<feature type="domain" description="Mce/MlaD" evidence="10">
    <location>
        <begin position="297"/>
        <end position="388"/>
    </location>
</feature>
<evidence type="ECO:0000256" key="7">
    <source>
        <dbReference type="SAM" id="Coils"/>
    </source>
</evidence>
<dbReference type="AlphaFoldDB" id="A0A858RNV8"/>
<accession>A0A858RNV8</accession>
<dbReference type="RefSeq" id="WP_169456567.1">
    <property type="nucleotide sequence ID" value="NZ_CP051774.1"/>
</dbReference>
<evidence type="ECO:0000256" key="8">
    <source>
        <dbReference type="SAM" id="MobiDB-lite"/>
    </source>
</evidence>
<evidence type="ECO:0000256" key="5">
    <source>
        <dbReference type="ARBA" id="ARBA00022989"/>
    </source>
</evidence>
<dbReference type="InterPro" id="IPR051800">
    <property type="entry name" value="PqiA-PqiB_transport"/>
</dbReference>
<keyword evidence="3" id="KW-0997">Cell inner membrane</keyword>
<sequence>MTEEHENPHEPRAVVRHRRRWSSVWVVPFVALVLAGWLVWKHYHDKGPLAYVRFSTAESIEAGKTEVRCRSVRVGIVEKIELADDLQSVVAEVRIDPESEDLLRRGSRFWVVKPRVSASTISGLGTLITGAYIELEPGDGPPPVHHYDGLEEPPVTSANVPGLRLTLVAEDAGSLTAGSPIYYRGYEVGRVERRTLDVDNRRVRFDVFIQDTYSDLVREGTCFWNTSGIDVTAGADGFKLSTPSFQAMLSGGASFSVPKGGVAGAAVNDGLVFPLYPDEDAAQKSIFVPDRRCLLFFDQSVRGLTVGAPVEFRGIPLGRVTDISFENSPSGDSRVPVLIEIDSDVLKKAVENVDQSQDVLAEGVRRGLRASLSTGSLLTGALFVALDFVPNAPPATLTKSGEFDVIPTQSSGLAQLEDKINSILAKLERLPLEETLDKFGNAADEIAITVKDARGAIDEAEAALAQAKKLLARDETQNLTAELEATLKEVRGSVESLGPNGAMQGDLARTLDELRAALRAFKTLSDSIEEKPNSLLFGRDSSGNAQPKAKKK</sequence>
<comment type="subcellular location">
    <subcellularLocation>
        <location evidence="1">Cell inner membrane</location>
    </subcellularLocation>
</comment>
<feature type="domain" description="Mce/MlaD" evidence="10">
    <location>
        <begin position="50"/>
        <end position="138"/>
    </location>
</feature>
<keyword evidence="2" id="KW-1003">Cell membrane</keyword>
<dbReference type="PANTHER" id="PTHR30462">
    <property type="entry name" value="INTERMEMBRANE TRANSPORT PROTEIN PQIB-RELATED"/>
    <property type="match status" value="1"/>
</dbReference>
<feature type="domain" description="Mce/MlaD" evidence="10">
    <location>
        <begin position="162"/>
        <end position="221"/>
    </location>
</feature>
<keyword evidence="6 9" id="KW-0472">Membrane</keyword>
<dbReference type="InterPro" id="IPR003399">
    <property type="entry name" value="Mce/MlaD"/>
</dbReference>
<evidence type="ECO:0000256" key="4">
    <source>
        <dbReference type="ARBA" id="ARBA00022692"/>
    </source>
</evidence>
<feature type="transmembrane region" description="Helical" evidence="9">
    <location>
        <begin position="21"/>
        <end position="40"/>
    </location>
</feature>
<evidence type="ECO:0000313" key="11">
    <source>
        <dbReference type="EMBL" id="QJE98108.1"/>
    </source>
</evidence>
<evidence type="ECO:0000256" key="3">
    <source>
        <dbReference type="ARBA" id="ARBA00022519"/>
    </source>
</evidence>
<evidence type="ECO:0000256" key="1">
    <source>
        <dbReference type="ARBA" id="ARBA00004533"/>
    </source>
</evidence>
<gene>
    <name evidence="11" type="primary">pqiB</name>
    <name evidence="11" type="ORF">HHL09_20740</name>
</gene>
<organism evidence="11 12">
    <name type="scientific">Luteolibacter luteus</name>
    <dbReference type="NCBI Taxonomy" id="2728835"/>
    <lineage>
        <taxon>Bacteria</taxon>
        <taxon>Pseudomonadati</taxon>
        <taxon>Verrucomicrobiota</taxon>
        <taxon>Verrucomicrobiia</taxon>
        <taxon>Verrucomicrobiales</taxon>
        <taxon>Verrucomicrobiaceae</taxon>
        <taxon>Luteolibacter</taxon>
    </lineage>
</organism>
<reference evidence="11 12" key="1">
    <citation type="submission" date="2020-04" db="EMBL/GenBank/DDBJ databases">
        <title>Luteolibacter sp. G-1-1-1 isolated from soil.</title>
        <authorList>
            <person name="Dahal R.H."/>
        </authorList>
    </citation>
    <scope>NUCLEOTIDE SEQUENCE [LARGE SCALE GENOMIC DNA]</scope>
    <source>
        <strain evidence="11 12">G-1-1-1</strain>
    </source>
</reference>
<dbReference type="EMBL" id="CP051774">
    <property type="protein sequence ID" value="QJE98108.1"/>
    <property type="molecule type" value="Genomic_DNA"/>
</dbReference>
<keyword evidence="12" id="KW-1185">Reference proteome</keyword>
<evidence type="ECO:0000256" key="2">
    <source>
        <dbReference type="ARBA" id="ARBA00022475"/>
    </source>
</evidence>
<keyword evidence="7" id="KW-0175">Coiled coil</keyword>
<evidence type="ECO:0000259" key="10">
    <source>
        <dbReference type="Pfam" id="PF02470"/>
    </source>
</evidence>
<dbReference type="PANTHER" id="PTHR30462:SF2">
    <property type="entry name" value="INTERMEMBRANE TRANSPORT PROTEIN PQIB"/>
    <property type="match status" value="1"/>
</dbReference>
<evidence type="ECO:0000313" key="12">
    <source>
        <dbReference type="Proteomes" id="UP000501812"/>
    </source>
</evidence>